<gene>
    <name evidence="6" type="ORF">Aco03nite_001750</name>
</gene>
<sequence>MTRTVLALLTVVLCAACGTAAPAGDGPTVLGFVQVGDGGAWHRANTESIQAAATAAGVTLELRDDGRMQEQQIAAMRELIGRKVDVIALSPVVESGWDGVLQQAKDAGIPVLLTDRVVDTTDTSLYASALGSDFTAQGRKAGEWLVAKYAGATGPVKIVEIEGTTGSAAANGRLAGFHTAIDADPDLEVIASRDGDFSRAGGQQVMAGFLTKYPDIDAVYAHNDEEGIGAVAAIEAAGKKPGTDIAIVTVDASRDGLTALAEGKLDYVVECNPLFGPQLMELVDEVTAGRTPPRRVIVTETAFDAEAARKALPTREY</sequence>
<evidence type="ECO:0000313" key="6">
    <source>
        <dbReference type="EMBL" id="GID51771.1"/>
    </source>
</evidence>
<comment type="subcellular location">
    <subcellularLocation>
        <location evidence="1">Cell envelope</location>
    </subcellularLocation>
</comment>
<accession>A0ABQ3WZQ4</accession>
<dbReference type="CDD" id="cd06309">
    <property type="entry name" value="PBP1_galactofuranose_YtfQ-like"/>
    <property type="match status" value="1"/>
</dbReference>
<evidence type="ECO:0000313" key="7">
    <source>
        <dbReference type="Proteomes" id="UP000612282"/>
    </source>
</evidence>
<dbReference type="RefSeq" id="WP_203792565.1">
    <property type="nucleotide sequence ID" value="NZ_BAAAQE010000090.1"/>
</dbReference>
<dbReference type="InterPro" id="IPR028082">
    <property type="entry name" value="Peripla_BP_I"/>
</dbReference>
<evidence type="ECO:0000256" key="4">
    <source>
        <dbReference type="SAM" id="SignalP"/>
    </source>
</evidence>
<protein>
    <submittedName>
        <fullName evidence="6">LacI family transcriptional regulator</fullName>
    </submittedName>
</protein>
<feature type="chain" id="PRO_5047438996" evidence="4">
    <location>
        <begin position="24"/>
        <end position="317"/>
    </location>
</feature>
<dbReference type="EMBL" id="BOMG01000004">
    <property type="protein sequence ID" value="GID51771.1"/>
    <property type="molecule type" value="Genomic_DNA"/>
</dbReference>
<comment type="caution">
    <text evidence="6">The sequence shown here is derived from an EMBL/GenBank/DDBJ whole genome shotgun (WGS) entry which is preliminary data.</text>
</comment>
<proteinExistence type="inferred from homology"/>
<keyword evidence="3 4" id="KW-0732">Signal</keyword>
<dbReference type="SUPFAM" id="SSF53822">
    <property type="entry name" value="Periplasmic binding protein-like I"/>
    <property type="match status" value="1"/>
</dbReference>
<dbReference type="Proteomes" id="UP000612282">
    <property type="component" value="Unassembled WGS sequence"/>
</dbReference>
<evidence type="ECO:0000256" key="3">
    <source>
        <dbReference type="ARBA" id="ARBA00022729"/>
    </source>
</evidence>
<evidence type="ECO:0000259" key="5">
    <source>
        <dbReference type="Pfam" id="PF13407"/>
    </source>
</evidence>
<organism evidence="6 7">
    <name type="scientific">Actinoplanes couchii</name>
    <dbReference type="NCBI Taxonomy" id="403638"/>
    <lineage>
        <taxon>Bacteria</taxon>
        <taxon>Bacillati</taxon>
        <taxon>Actinomycetota</taxon>
        <taxon>Actinomycetes</taxon>
        <taxon>Micromonosporales</taxon>
        <taxon>Micromonosporaceae</taxon>
        <taxon>Actinoplanes</taxon>
    </lineage>
</organism>
<keyword evidence="7" id="KW-1185">Reference proteome</keyword>
<comment type="similarity">
    <text evidence="2">Belongs to the bacterial solute-binding protein 2 family.</text>
</comment>
<dbReference type="InterPro" id="IPR025997">
    <property type="entry name" value="SBP_2_dom"/>
</dbReference>
<evidence type="ECO:0000256" key="2">
    <source>
        <dbReference type="ARBA" id="ARBA00007639"/>
    </source>
</evidence>
<name>A0ABQ3WZQ4_9ACTN</name>
<dbReference type="Pfam" id="PF13407">
    <property type="entry name" value="Peripla_BP_4"/>
    <property type="match status" value="1"/>
</dbReference>
<evidence type="ECO:0000256" key="1">
    <source>
        <dbReference type="ARBA" id="ARBA00004196"/>
    </source>
</evidence>
<feature type="signal peptide" evidence="4">
    <location>
        <begin position="1"/>
        <end position="23"/>
    </location>
</feature>
<reference evidence="6 7" key="1">
    <citation type="submission" date="2021-01" db="EMBL/GenBank/DDBJ databases">
        <title>Whole genome shotgun sequence of Actinoplanes couchii NBRC 106145.</title>
        <authorList>
            <person name="Komaki H."/>
            <person name="Tamura T."/>
        </authorList>
    </citation>
    <scope>NUCLEOTIDE SEQUENCE [LARGE SCALE GENOMIC DNA]</scope>
    <source>
        <strain evidence="6 7">NBRC 106145</strain>
    </source>
</reference>
<dbReference type="PANTHER" id="PTHR46847:SF3">
    <property type="entry name" value="GALACTOFURANOSE-BINDING PROTEIN YTFQ"/>
    <property type="match status" value="1"/>
</dbReference>
<dbReference type="Gene3D" id="3.40.50.2300">
    <property type="match status" value="2"/>
</dbReference>
<dbReference type="PANTHER" id="PTHR46847">
    <property type="entry name" value="D-ALLOSE-BINDING PERIPLASMIC PROTEIN-RELATED"/>
    <property type="match status" value="1"/>
</dbReference>
<feature type="domain" description="Periplasmic binding protein" evidence="5">
    <location>
        <begin position="32"/>
        <end position="287"/>
    </location>
</feature>